<evidence type="ECO:0000313" key="2">
    <source>
        <dbReference type="EMBL" id="KAG5589774.1"/>
    </source>
</evidence>
<feature type="non-terminal residue" evidence="2">
    <location>
        <position position="115"/>
    </location>
</feature>
<dbReference type="EMBL" id="JACXVP010000008">
    <property type="protein sequence ID" value="KAG5589774.1"/>
    <property type="molecule type" value="Genomic_DNA"/>
</dbReference>
<feature type="region of interest" description="Disordered" evidence="1">
    <location>
        <begin position="30"/>
        <end position="53"/>
    </location>
</feature>
<organism evidence="2 3">
    <name type="scientific">Solanum commersonii</name>
    <name type="common">Commerson's wild potato</name>
    <name type="synonym">Commerson's nightshade</name>
    <dbReference type="NCBI Taxonomy" id="4109"/>
    <lineage>
        <taxon>Eukaryota</taxon>
        <taxon>Viridiplantae</taxon>
        <taxon>Streptophyta</taxon>
        <taxon>Embryophyta</taxon>
        <taxon>Tracheophyta</taxon>
        <taxon>Spermatophyta</taxon>
        <taxon>Magnoliopsida</taxon>
        <taxon>eudicotyledons</taxon>
        <taxon>Gunneridae</taxon>
        <taxon>Pentapetalae</taxon>
        <taxon>asterids</taxon>
        <taxon>lamiids</taxon>
        <taxon>Solanales</taxon>
        <taxon>Solanaceae</taxon>
        <taxon>Solanoideae</taxon>
        <taxon>Solaneae</taxon>
        <taxon>Solanum</taxon>
    </lineage>
</organism>
<evidence type="ECO:0000256" key="1">
    <source>
        <dbReference type="SAM" id="MobiDB-lite"/>
    </source>
</evidence>
<name>A0A9J5XS24_SOLCO</name>
<dbReference type="AlphaFoldDB" id="A0A9J5XS24"/>
<proteinExistence type="predicted"/>
<dbReference type="Proteomes" id="UP000824120">
    <property type="component" value="Chromosome 8"/>
</dbReference>
<accession>A0A9J5XS24</accession>
<sequence length="115" mass="12495">MVLKAEIVSLRKDVDYLKSTDLPSLLETVEDRDAPETSRIPPATTGDVQGDGTTHVELDETHESRDESIFRDLQDLIETVVQSVIQTLPTETSTSTPSVSDITIPSEATPGTNAQ</sequence>
<keyword evidence="3" id="KW-1185">Reference proteome</keyword>
<evidence type="ECO:0008006" key="4">
    <source>
        <dbReference type="Google" id="ProtNLM"/>
    </source>
</evidence>
<reference evidence="2 3" key="1">
    <citation type="submission" date="2020-09" db="EMBL/GenBank/DDBJ databases">
        <title>De no assembly of potato wild relative species, Solanum commersonii.</title>
        <authorList>
            <person name="Cho K."/>
        </authorList>
    </citation>
    <scope>NUCLEOTIDE SEQUENCE [LARGE SCALE GENOMIC DNA]</scope>
    <source>
        <strain evidence="2">LZ3.2</strain>
        <tissue evidence="2">Leaf</tissue>
    </source>
</reference>
<evidence type="ECO:0000313" key="3">
    <source>
        <dbReference type="Proteomes" id="UP000824120"/>
    </source>
</evidence>
<feature type="compositionally biased region" description="Low complexity" evidence="1">
    <location>
        <begin position="88"/>
        <end position="100"/>
    </location>
</feature>
<comment type="caution">
    <text evidence="2">The sequence shown here is derived from an EMBL/GenBank/DDBJ whole genome shotgun (WGS) entry which is preliminary data.</text>
</comment>
<protein>
    <recommendedName>
        <fullName evidence="4">Polyprotein protein</fullName>
    </recommendedName>
</protein>
<feature type="region of interest" description="Disordered" evidence="1">
    <location>
        <begin position="88"/>
        <end position="115"/>
    </location>
</feature>
<gene>
    <name evidence="2" type="ORF">H5410_040288</name>
</gene>